<dbReference type="SUPFAM" id="SSF55120">
    <property type="entry name" value="Pseudouridine synthase"/>
    <property type="match status" value="1"/>
</dbReference>
<dbReference type="OrthoDB" id="9807829at2"/>
<evidence type="ECO:0000256" key="5">
    <source>
        <dbReference type="ARBA" id="ARBA00056072"/>
    </source>
</evidence>
<dbReference type="AlphaFoldDB" id="A0A6C1K9N4"/>
<dbReference type="InterPro" id="IPR006145">
    <property type="entry name" value="PsdUridine_synth_RsuA/RluA"/>
</dbReference>
<dbReference type="PROSITE" id="PS01129">
    <property type="entry name" value="PSI_RLU"/>
    <property type="match status" value="1"/>
</dbReference>
<comment type="function">
    <text evidence="5">Responsible for synthesis of pseudouridine from uracil at positions 1911, 1915 and 1917 in 23S ribosomal RNA.</text>
</comment>
<name>A0A6C1K9N4_XANAU</name>
<comment type="catalytic activity">
    <reaction evidence="8">
        <text>a uridine in RNA = a pseudouridine in RNA</text>
        <dbReference type="Rhea" id="RHEA:48348"/>
        <dbReference type="Rhea" id="RHEA-COMP:12068"/>
        <dbReference type="Rhea" id="RHEA-COMP:12069"/>
        <dbReference type="ChEBI" id="CHEBI:65314"/>
        <dbReference type="ChEBI" id="CHEBI:65315"/>
    </reaction>
</comment>
<evidence type="ECO:0000256" key="8">
    <source>
        <dbReference type="RuleBase" id="RU362028"/>
    </source>
</evidence>
<evidence type="ECO:0000256" key="7">
    <source>
        <dbReference type="PROSITE-ProRule" id="PRU00182"/>
    </source>
</evidence>
<dbReference type="FunFam" id="3.30.2350.10:FF:000006">
    <property type="entry name" value="Pseudouridine synthase"/>
    <property type="match status" value="1"/>
</dbReference>
<evidence type="ECO:0000256" key="4">
    <source>
        <dbReference type="ARBA" id="ARBA00036882"/>
    </source>
</evidence>
<dbReference type="Gene3D" id="3.10.290.10">
    <property type="entry name" value="RNA-binding S4 domain"/>
    <property type="match status" value="1"/>
</dbReference>
<organism evidence="10 11">
    <name type="scientific">Xanthobacter autotrophicus</name>
    <dbReference type="NCBI Taxonomy" id="280"/>
    <lineage>
        <taxon>Bacteria</taxon>
        <taxon>Pseudomonadati</taxon>
        <taxon>Pseudomonadota</taxon>
        <taxon>Alphaproteobacteria</taxon>
        <taxon>Hyphomicrobiales</taxon>
        <taxon>Xanthobacteraceae</taxon>
        <taxon>Xanthobacter</taxon>
    </lineage>
</organism>
<dbReference type="CDD" id="cd02869">
    <property type="entry name" value="PseudoU_synth_RluA_like"/>
    <property type="match status" value="1"/>
</dbReference>
<comment type="similarity">
    <text evidence="1 8">Belongs to the pseudouridine synthase RluA family.</text>
</comment>
<dbReference type="GO" id="GO:0003723">
    <property type="term" value="F:RNA binding"/>
    <property type="evidence" value="ECO:0007669"/>
    <property type="project" value="UniProtKB-KW"/>
</dbReference>
<dbReference type="InterPro" id="IPR036986">
    <property type="entry name" value="S4_RNA-bd_sf"/>
</dbReference>
<feature type="domain" description="Pseudouridine synthase RsuA/RluA-like" evidence="9">
    <location>
        <begin position="120"/>
        <end position="300"/>
    </location>
</feature>
<sequence length="377" mass="40438">MDATMTQAQVNQAEMNQAETGLEDLDEGFTLTVQIAAEDAGDRLDRVLARRLALEAPELSRTRIQRLVTEGRVSVSGRVVGDAAGRVNAADVYTLFLPPPEAAEPVAENLPLTIVFEDAHLVVVDKPAGLVVHPAPGHASGTLVNALLYHCGDSLSGIGGVRRPGIVHRIDKDTSGLLVVAKSDVAHKGLAAQFADHGRTGPLDRAYLAFVWGVPEAHGTVDAPIDRHPSHRQKMAVRLSGREAITHWEVQEAFVGHGRTNLRNKGQVKGEVKMEEGVASLIECQLETGRTHQIRVHMAHVGHPLLGDEVYGQGFRTKETLLPEAAREHLARLGRQALHAARLGFAHPVTGETLSFESPLPEDLAALAEVLGGRASA</sequence>
<evidence type="ECO:0000259" key="9">
    <source>
        <dbReference type="Pfam" id="PF00849"/>
    </source>
</evidence>
<dbReference type="GO" id="GO:0160140">
    <property type="term" value="F:23S rRNA pseudouridine(1911/1915/1917) synthase activity"/>
    <property type="evidence" value="ECO:0007669"/>
    <property type="project" value="UniProtKB-EC"/>
</dbReference>
<comment type="catalytic activity">
    <reaction evidence="4">
        <text>uridine(1911/1915/1917) in 23S rRNA = pseudouridine(1911/1915/1917) in 23S rRNA</text>
        <dbReference type="Rhea" id="RHEA:42524"/>
        <dbReference type="Rhea" id="RHEA-COMP:10097"/>
        <dbReference type="Rhea" id="RHEA-COMP:10098"/>
        <dbReference type="ChEBI" id="CHEBI:65314"/>
        <dbReference type="ChEBI" id="CHEBI:65315"/>
        <dbReference type="EC" id="5.4.99.23"/>
    </reaction>
</comment>
<dbReference type="PROSITE" id="PS50889">
    <property type="entry name" value="S4"/>
    <property type="match status" value="1"/>
</dbReference>
<dbReference type="SUPFAM" id="SSF55174">
    <property type="entry name" value="Alpha-L RNA-binding motif"/>
    <property type="match status" value="1"/>
</dbReference>
<evidence type="ECO:0000256" key="2">
    <source>
        <dbReference type="ARBA" id="ARBA00022884"/>
    </source>
</evidence>
<accession>A0A6C1K9N4</accession>
<keyword evidence="3 8" id="KW-0413">Isomerase</keyword>
<dbReference type="InterPro" id="IPR050188">
    <property type="entry name" value="RluA_PseudoU_synthase"/>
</dbReference>
<evidence type="ECO:0000256" key="3">
    <source>
        <dbReference type="ARBA" id="ARBA00023235"/>
    </source>
</evidence>
<feature type="active site" evidence="6">
    <location>
        <position position="171"/>
    </location>
</feature>
<dbReference type="NCBIfam" id="TIGR00005">
    <property type="entry name" value="rluA_subfam"/>
    <property type="match status" value="1"/>
</dbReference>
<dbReference type="InterPro" id="IPR020103">
    <property type="entry name" value="PsdUridine_synth_cat_dom_sf"/>
</dbReference>
<dbReference type="Gene3D" id="3.30.2350.10">
    <property type="entry name" value="Pseudouridine synthase"/>
    <property type="match status" value="1"/>
</dbReference>
<dbReference type="CDD" id="cd00165">
    <property type="entry name" value="S4"/>
    <property type="match status" value="1"/>
</dbReference>
<evidence type="ECO:0000256" key="1">
    <source>
        <dbReference type="ARBA" id="ARBA00010876"/>
    </source>
</evidence>
<dbReference type="Proteomes" id="UP000305131">
    <property type="component" value="Unassembled WGS sequence"/>
</dbReference>
<dbReference type="InterPro" id="IPR006224">
    <property type="entry name" value="PsdUridine_synth_RluA-like_CS"/>
</dbReference>
<dbReference type="EMBL" id="VAUP01000041">
    <property type="protein sequence ID" value="TLX41019.1"/>
    <property type="molecule type" value="Genomic_DNA"/>
</dbReference>
<evidence type="ECO:0000313" key="11">
    <source>
        <dbReference type="Proteomes" id="UP000305131"/>
    </source>
</evidence>
<dbReference type="PANTHER" id="PTHR21600">
    <property type="entry name" value="MITOCHONDRIAL RNA PSEUDOURIDINE SYNTHASE"/>
    <property type="match status" value="1"/>
</dbReference>
<proteinExistence type="inferred from homology"/>
<comment type="caution">
    <text evidence="10">The sequence shown here is derived from an EMBL/GenBank/DDBJ whole genome shotgun (WGS) entry which is preliminary data.</text>
</comment>
<reference evidence="10 11" key="1">
    <citation type="submission" date="2019-05" db="EMBL/GenBank/DDBJ databases">
        <authorList>
            <person name="Zhou X."/>
        </authorList>
    </citation>
    <scope>NUCLEOTIDE SEQUENCE [LARGE SCALE GENOMIC DNA]</scope>
    <source>
        <strain evidence="10 11">DSM 432</strain>
    </source>
</reference>
<keyword evidence="2 7" id="KW-0694">RNA-binding</keyword>
<protein>
    <recommendedName>
        <fullName evidence="8">Pseudouridine synthase</fullName>
        <ecNumber evidence="8">5.4.99.-</ecNumber>
    </recommendedName>
</protein>
<dbReference type="GO" id="GO:0000455">
    <property type="term" value="P:enzyme-directed rRNA pseudouridine synthesis"/>
    <property type="evidence" value="ECO:0007669"/>
    <property type="project" value="TreeGrafter"/>
</dbReference>
<dbReference type="InterPro" id="IPR006225">
    <property type="entry name" value="PsdUridine_synth_RluC/D"/>
</dbReference>
<dbReference type="EC" id="5.4.99.-" evidence="8"/>
<dbReference type="Pfam" id="PF00849">
    <property type="entry name" value="PseudoU_synth_2"/>
    <property type="match status" value="1"/>
</dbReference>
<evidence type="ECO:0000313" key="10">
    <source>
        <dbReference type="EMBL" id="TLX41019.1"/>
    </source>
</evidence>
<evidence type="ECO:0000256" key="6">
    <source>
        <dbReference type="PIRSR" id="PIRSR606225-1"/>
    </source>
</evidence>
<gene>
    <name evidence="10" type="ORF">FBQ73_21520</name>
</gene>
<dbReference type="PANTHER" id="PTHR21600:SF44">
    <property type="entry name" value="RIBOSOMAL LARGE SUBUNIT PSEUDOURIDINE SYNTHASE D"/>
    <property type="match status" value="1"/>
</dbReference>